<feature type="transmembrane region" description="Helical" evidence="1">
    <location>
        <begin position="183"/>
        <end position="203"/>
    </location>
</feature>
<keyword evidence="1" id="KW-1133">Transmembrane helix</keyword>
<feature type="transmembrane region" description="Helical" evidence="1">
    <location>
        <begin position="85"/>
        <end position="106"/>
    </location>
</feature>
<keyword evidence="1" id="KW-0472">Membrane</keyword>
<feature type="transmembrane region" description="Helical" evidence="1">
    <location>
        <begin position="31"/>
        <end position="52"/>
    </location>
</feature>
<dbReference type="EMBL" id="JBHEZZ010000004">
    <property type="protein sequence ID" value="MFC1401651.1"/>
    <property type="molecule type" value="Genomic_DNA"/>
</dbReference>
<evidence type="ECO:0000313" key="2">
    <source>
        <dbReference type="EMBL" id="MFC1401651.1"/>
    </source>
</evidence>
<keyword evidence="1" id="KW-0812">Transmembrane</keyword>
<evidence type="ECO:0000313" key="3">
    <source>
        <dbReference type="Proteomes" id="UP001592528"/>
    </source>
</evidence>
<keyword evidence="3" id="KW-1185">Reference proteome</keyword>
<name>A0ABV6UJM4_9ACTN</name>
<dbReference type="Proteomes" id="UP001592528">
    <property type="component" value="Unassembled WGS sequence"/>
</dbReference>
<feature type="transmembrane region" description="Helical" evidence="1">
    <location>
        <begin position="7"/>
        <end position="25"/>
    </location>
</feature>
<evidence type="ECO:0008006" key="4">
    <source>
        <dbReference type="Google" id="ProtNLM"/>
    </source>
</evidence>
<dbReference type="RefSeq" id="WP_232242745.1">
    <property type="nucleotide sequence ID" value="NZ_JBHEZZ010000004.1"/>
</dbReference>
<reference evidence="2 3" key="1">
    <citation type="submission" date="2024-09" db="EMBL/GenBank/DDBJ databases">
        <authorList>
            <person name="Lee S.D."/>
        </authorList>
    </citation>
    <scope>NUCLEOTIDE SEQUENCE [LARGE SCALE GENOMIC DNA]</scope>
    <source>
        <strain evidence="2 3">N1-5</strain>
    </source>
</reference>
<evidence type="ECO:0000256" key="1">
    <source>
        <dbReference type="SAM" id="Phobius"/>
    </source>
</evidence>
<sequence length="226" mass="23949">MRRATAVPFWAVFVSGALVLPWTVLGDLSGWQALSPVLTLPVSAVLFMVRAVPTHRFLSAARSGPQRVYVGSFAELRGERRAPTVAAAVGVLLAPLLLMAPVSAFARQLVPTTPVTATVSQCVLKGGRNSPAVECDGSWVVAGHVYRGELPERTARPGDQLPILVRSDDPTKVFGAQNFQNTATGVVFGLVGLAMGLAGAWTLRQRCRWLAGVFRARLAADAAPPV</sequence>
<proteinExistence type="predicted"/>
<organism evidence="2 3">
    <name type="scientific">Streptacidiphilus cavernicola</name>
    <dbReference type="NCBI Taxonomy" id="3342716"/>
    <lineage>
        <taxon>Bacteria</taxon>
        <taxon>Bacillati</taxon>
        <taxon>Actinomycetota</taxon>
        <taxon>Actinomycetes</taxon>
        <taxon>Kitasatosporales</taxon>
        <taxon>Streptomycetaceae</taxon>
        <taxon>Streptacidiphilus</taxon>
    </lineage>
</organism>
<protein>
    <recommendedName>
        <fullName evidence="4">DUF3592 domain-containing protein</fullName>
    </recommendedName>
</protein>
<gene>
    <name evidence="2" type="ORF">ACEZDJ_10160</name>
</gene>
<comment type="caution">
    <text evidence="2">The sequence shown here is derived from an EMBL/GenBank/DDBJ whole genome shotgun (WGS) entry which is preliminary data.</text>
</comment>
<accession>A0ABV6UJM4</accession>